<dbReference type="PANTHER" id="PTHR31517">
    <property type="match status" value="1"/>
</dbReference>
<name>A0A6A5WLI1_9PLEO</name>
<evidence type="ECO:0000256" key="1">
    <source>
        <dbReference type="ARBA" id="ARBA00000189"/>
    </source>
</evidence>
<reference evidence="15" key="1">
    <citation type="journal article" date="2020" name="Stud. Mycol.">
        <title>101 Dothideomycetes genomes: a test case for predicting lifestyles and emergence of pathogens.</title>
        <authorList>
            <person name="Haridas S."/>
            <person name="Albert R."/>
            <person name="Binder M."/>
            <person name="Bloem J."/>
            <person name="Labutti K."/>
            <person name="Salamov A."/>
            <person name="Andreopoulos B."/>
            <person name="Baker S."/>
            <person name="Barry K."/>
            <person name="Bills G."/>
            <person name="Bluhm B."/>
            <person name="Cannon C."/>
            <person name="Castanera R."/>
            <person name="Culley D."/>
            <person name="Daum C."/>
            <person name="Ezra D."/>
            <person name="Gonzalez J."/>
            <person name="Henrissat B."/>
            <person name="Kuo A."/>
            <person name="Liang C."/>
            <person name="Lipzen A."/>
            <person name="Lutzoni F."/>
            <person name="Magnuson J."/>
            <person name="Mondo S."/>
            <person name="Nolan M."/>
            <person name="Ohm R."/>
            <person name="Pangilinan J."/>
            <person name="Park H.-J."/>
            <person name="Ramirez L."/>
            <person name="Alfaro M."/>
            <person name="Sun H."/>
            <person name="Tritt A."/>
            <person name="Yoshinaga Y."/>
            <person name="Zwiers L.-H."/>
            <person name="Turgeon B."/>
            <person name="Goodwin S."/>
            <person name="Spatafora J."/>
            <person name="Crous P."/>
            <person name="Grigoriev I."/>
        </authorList>
    </citation>
    <scope>NUCLEOTIDE SEQUENCE</scope>
    <source>
        <strain evidence="15">CBS 123094</strain>
    </source>
</reference>
<evidence type="ECO:0000256" key="7">
    <source>
        <dbReference type="ARBA" id="ARBA00023004"/>
    </source>
</evidence>
<dbReference type="PRINTS" id="PR00462">
    <property type="entry name" value="LIGNINASE"/>
</dbReference>
<comment type="cofactor">
    <cofactor evidence="10 13">
        <name>Ca(2+)</name>
        <dbReference type="ChEBI" id="CHEBI:29108"/>
    </cofactor>
    <text evidence="10 13">Binds 2 calcium ions per subunit.</text>
</comment>
<keyword evidence="4 10" id="KW-0349">Heme</keyword>
<evidence type="ECO:0000256" key="12">
    <source>
        <dbReference type="PIRSR" id="PIRSR601621-4"/>
    </source>
</evidence>
<feature type="domain" description="Plant heme peroxidase family profile" evidence="14">
    <location>
        <begin position="62"/>
        <end position="291"/>
    </location>
</feature>
<keyword evidence="5 10" id="KW-0479">Metal-binding</keyword>
<dbReference type="InterPro" id="IPR010255">
    <property type="entry name" value="Haem_peroxidase_sf"/>
</dbReference>
<keyword evidence="8" id="KW-0325">Glycoprotein</keyword>
<evidence type="ECO:0000256" key="3">
    <source>
        <dbReference type="ARBA" id="ARBA00022559"/>
    </source>
</evidence>
<dbReference type="Gene3D" id="1.10.420.10">
    <property type="entry name" value="Peroxidase, domain 2"/>
    <property type="match status" value="1"/>
</dbReference>
<evidence type="ECO:0000256" key="13">
    <source>
        <dbReference type="RuleBase" id="RU363051"/>
    </source>
</evidence>
<dbReference type="GO" id="GO:0020037">
    <property type="term" value="F:heme binding"/>
    <property type="evidence" value="ECO:0007669"/>
    <property type="project" value="UniProtKB-UniRule"/>
</dbReference>
<evidence type="ECO:0000256" key="10">
    <source>
        <dbReference type="PIRSR" id="PIRSR601621-2"/>
    </source>
</evidence>
<dbReference type="PRINTS" id="PR00458">
    <property type="entry name" value="PEROXIDASE"/>
</dbReference>
<feature type="disulfide bond" evidence="12">
    <location>
        <begin position="58"/>
        <end position="129"/>
    </location>
</feature>
<feature type="active site" description="Proton acceptor" evidence="9">
    <location>
        <position position="71"/>
    </location>
</feature>
<evidence type="ECO:0000256" key="6">
    <source>
        <dbReference type="ARBA" id="ARBA00023002"/>
    </source>
</evidence>
<dbReference type="Gene3D" id="1.10.520.10">
    <property type="match status" value="1"/>
</dbReference>
<organism evidence="15 16">
    <name type="scientific">Amniculicola lignicola CBS 123094</name>
    <dbReference type="NCBI Taxonomy" id="1392246"/>
    <lineage>
        <taxon>Eukaryota</taxon>
        <taxon>Fungi</taxon>
        <taxon>Dikarya</taxon>
        <taxon>Ascomycota</taxon>
        <taxon>Pezizomycotina</taxon>
        <taxon>Dothideomycetes</taxon>
        <taxon>Pleosporomycetidae</taxon>
        <taxon>Pleosporales</taxon>
        <taxon>Amniculicolaceae</taxon>
        <taxon>Amniculicola</taxon>
    </lineage>
</organism>
<feature type="site" description="Transition state stabilizer" evidence="11">
    <location>
        <position position="67"/>
    </location>
</feature>
<evidence type="ECO:0000256" key="2">
    <source>
        <dbReference type="ARBA" id="ARBA00006089"/>
    </source>
</evidence>
<keyword evidence="16" id="KW-1185">Reference proteome</keyword>
<dbReference type="Proteomes" id="UP000799779">
    <property type="component" value="Unassembled WGS sequence"/>
</dbReference>
<dbReference type="EMBL" id="ML977577">
    <property type="protein sequence ID" value="KAF2002572.1"/>
    <property type="molecule type" value="Genomic_DNA"/>
</dbReference>
<dbReference type="PROSITE" id="PS50873">
    <property type="entry name" value="PEROXIDASE_4"/>
    <property type="match status" value="1"/>
</dbReference>
<dbReference type="GO" id="GO:0140825">
    <property type="term" value="F:lactoperoxidase activity"/>
    <property type="evidence" value="ECO:0007669"/>
    <property type="project" value="UniProtKB-EC"/>
</dbReference>
<dbReference type="Pfam" id="PF00141">
    <property type="entry name" value="peroxidase"/>
    <property type="match status" value="1"/>
</dbReference>
<evidence type="ECO:0000256" key="11">
    <source>
        <dbReference type="PIRSR" id="PIRSR601621-3"/>
    </source>
</evidence>
<keyword evidence="6 13" id="KW-0560">Oxidoreductase</keyword>
<keyword evidence="12" id="KW-1015">Disulfide bond</keyword>
<feature type="binding site" evidence="10">
    <location>
        <position position="72"/>
    </location>
    <ligand>
        <name>Ca(2+)</name>
        <dbReference type="ChEBI" id="CHEBI:29108"/>
        <label>1</label>
    </ligand>
</feature>
<feature type="binding site" description="axial binding residue" evidence="10">
    <location>
        <position position="184"/>
    </location>
    <ligand>
        <name>heme b</name>
        <dbReference type="ChEBI" id="CHEBI:60344"/>
    </ligand>
    <ligandPart>
        <name>Fe</name>
        <dbReference type="ChEBI" id="CHEBI:18248"/>
    </ligandPart>
</feature>
<dbReference type="SUPFAM" id="SSF48113">
    <property type="entry name" value="Heme-dependent peroxidases"/>
    <property type="match status" value="1"/>
</dbReference>
<feature type="binding site" evidence="10">
    <location>
        <position position="81"/>
    </location>
    <ligand>
        <name>Ca(2+)</name>
        <dbReference type="ChEBI" id="CHEBI:29108"/>
        <label>1</label>
    </ligand>
</feature>
<evidence type="ECO:0000256" key="4">
    <source>
        <dbReference type="ARBA" id="ARBA00022617"/>
    </source>
</evidence>
<feature type="binding site" evidence="10">
    <location>
        <position position="185"/>
    </location>
    <ligand>
        <name>Ca(2+)</name>
        <dbReference type="ChEBI" id="CHEBI:29108"/>
        <label>2</label>
    </ligand>
</feature>
<evidence type="ECO:0000256" key="5">
    <source>
        <dbReference type="ARBA" id="ARBA00022723"/>
    </source>
</evidence>
<dbReference type="AlphaFoldDB" id="A0A6A5WLI1"/>
<comment type="cofactor">
    <cofactor evidence="10">
        <name>heme b</name>
        <dbReference type="ChEBI" id="CHEBI:60344"/>
    </cofactor>
    <text evidence="10">Binds 1 heme b (iron(II)-protoporphyrin IX) group per subunit.</text>
</comment>
<dbReference type="InterPro" id="IPR001621">
    <property type="entry name" value="Ligninase"/>
</dbReference>
<comment type="similarity">
    <text evidence="2 13">Belongs to the peroxidase family. Ligninase subfamily.</text>
</comment>
<dbReference type="PANTHER" id="PTHR31517:SF48">
    <property type="entry name" value="PEROXIDASE 16-RELATED"/>
    <property type="match status" value="1"/>
</dbReference>
<comment type="catalytic activity">
    <reaction evidence="1">
        <text>2 a phenolic donor + H2O2 = 2 a phenolic radical donor + 2 H2O</text>
        <dbReference type="Rhea" id="RHEA:56136"/>
        <dbReference type="ChEBI" id="CHEBI:15377"/>
        <dbReference type="ChEBI" id="CHEBI:16240"/>
        <dbReference type="ChEBI" id="CHEBI:139520"/>
        <dbReference type="ChEBI" id="CHEBI:139521"/>
        <dbReference type="EC" id="1.11.1.7"/>
    </reaction>
</comment>
<accession>A0A6A5WLI1</accession>
<feature type="binding site" evidence="10">
    <location>
        <position position="202"/>
    </location>
    <ligand>
        <name>Ca(2+)</name>
        <dbReference type="ChEBI" id="CHEBI:29108"/>
        <label>2</label>
    </ligand>
</feature>
<feature type="binding site" evidence="10">
    <location>
        <position position="204"/>
    </location>
    <ligand>
        <name>Ca(2+)</name>
        <dbReference type="ChEBI" id="CHEBI:29108"/>
        <label>2</label>
    </ligand>
</feature>
<evidence type="ECO:0000259" key="14">
    <source>
        <dbReference type="PROSITE" id="PS50873"/>
    </source>
</evidence>
<dbReference type="PROSITE" id="PS00436">
    <property type="entry name" value="PEROXIDASE_2"/>
    <property type="match status" value="1"/>
</dbReference>
<dbReference type="InterPro" id="IPR019794">
    <property type="entry name" value="Peroxidases_AS"/>
</dbReference>
<sequence length="299" mass="31289">MSSAQAFQLSDITSAARDLKRKLADSVTNLAERQSTCPAVWKDISTTLTAQFLLDGQCTDAARAAIRAAFHDCFNGACDGSLILANECSNSENIGLTRLCGNLGNLATQQKVGVADLIQFAAAHAIKTCPGGPTVPVKVGRKDSFTANALGVLPSGSASGDSLVKLFASKGFSAIDLAALLGAHSTARQFSTEPSKSGASMDSTPGEWDVKYYSETVKETAPFTLQADKNVAKHLIAGIPFKAFALSKSAWAAAFVPAMTKMSMIGVSGVKLVDCTSALPGGSSKRDVRRSSLFERLGW</sequence>
<dbReference type="InterPro" id="IPR000823">
    <property type="entry name" value="Peroxidase_pln"/>
</dbReference>
<proteinExistence type="inferred from homology"/>
<evidence type="ECO:0000313" key="16">
    <source>
        <dbReference type="Proteomes" id="UP000799779"/>
    </source>
</evidence>
<dbReference type="GO" id="GO:0046872">
    <property type="term" value="F:metal ion binding"/>
    <property type="evidence" value="ECO:0007669"/>
    <property type="project" value="UniProtKB-UniRule"/>
</dbReference>
<keyword evidence="10 13" id="KW-0106">Calcium</keyword>
<keyword evidence="3 13" id="KW-0575">Peroxidase</keyword>
<evidence type="ECO:0000256" key="9">
    <source>
        <dbReference type="PIRSR" id="PIRSR601621-1"/>
    </source>
</evidence>
<feature type="binding site" evidence="10">
    <location>
        <position position="79"/>
    </location>
    <ligand>
        <name>Ca(2+)</name>
        <dbReference type="ChEBI" id="CHEBI:29108"/>
        <label>1</label>
    </ligand>
</feature>
<dbReference type="EC" id="1.11.1.-" evidence="13"/>
<feature type="binding site" evidence="10">
    <location>
        <position position="209"/>
    </location>
    <ligand>
        <name>Ca(2+)</name>
        <dbReference type="ChEBI" id="CHEBI:29108"/>
        <label>2</label>
    </ligand>
</feature>
<protein>
    <recommendedName>
        <fullName evidence="13">Peroxidase</fullName>
        <ecNumber evidence="13">1.11.1.-</ecNumber>
    </recommendedName>
</protein>
<dbReference type="GO" id="GO:0006979">
    <property type="term" value="P:response to oxidative stress"/>
    <property type="evidence" value="ECO:0007669"/>
    <property type="project" value="InterPro"/>
</dbReference>
<keyword evidence="7 10" id="KW-0408">Iron</keyword>
<evidence type="ECO:0000256" key="8">
    <source>
        <dbReference type="ARBA" id="ARBA00023180"/>
    </source>
</evidence>
<dbReference type="InterPro" id="IPR002016">
    <property type="entry name" value="Haem_peroxidase"/>
</dbReference>
<gene>
    <name evidence="15" type="ORF">P154DRAFT_431073</name>
</gene>
<dbReference type="OrthoDB" id="2113341at2759"/>
<evidence type="ECO:0000313" key="15">
    <source>
        <dbReference type="EMBL" id="KAF2002572.1"/>
    </source>
</evidence>